<dbReference type="Proteomes" id="UP000008963">
    <property type="component" value="Chromosome"/>
</dbReference>
<evidence type="ECO:0000256" key="8">
    <source>
        <dbReference type="SAM" id="SignalP"/>
    </source>
</evidence>
<organism evidence="10 11">
    <name type="scientific">Halobacteriovorax marinus (strain ATCC BAA-682 / DSM 15412 / SJ)</name>
    <name type="common">Bacteriovorax marinus</name>
    <dbReference type="NCBI Taxonomy" id="862908"/>
    <lineage>
        <taxon>Bacteria</taxon>
        <taxon>Pseudomonadati</taxon>
        <taxon>Bdellovibrionota</taxon>
        <taxon>Bacteriovoracia</taxon>
        <taxon>Bacteriovoracales</taxon>
        <taxon>Halobacteriovoraceae</taxon>
        <taxon>Halobacteriovorax</taxon>
    </lineage>
</organism>
<keyword evidence="6 7" id="KW-0408">Iron</keyword>
<dbReference type="AlphaFoldDB" id="E1WYZ9"/>
<dbReference type="PATRIC" id="fig|862908.3.peg.1161"/>
<dbReference type="KEGG" id="bmx:BMS_1219"/>
<dbReference type="GO" id="GO:0046872">
    <property type="term" value="F:metal ion binding"/>
    <property type="evidence" value="ECO:0007669"/>
    <property type="project" value="UniProtKB-KW"/>
</dbReference>
<gene>
    <name evidence="10" type="ordered locus">BMS_1219</name>
</gene>
<dbReference type="SUPFAM" id="SSF46626">
    <property type="entry name" value="Cytochrome c"/>
    <property type="match status" value="2"/>
</dbReference>
<dbReference type="EMBL" id="FQ312005">
    <property type="protein sequence ID" value="CBW26096.1"/>
    <property type="molecule type" value="Genomic_DNA"/>
</dbReference>
<proteinExistence type="predicted"/>
<dbReference type="STRING" id="862908.BMS_1219"/>
<evidence type="ECO:0000313" key="10">
    <source>
        <dbReference type="EMBL" id="CBW26096.1"/>
    </source>
</evidence>
<keyword evidence="11" id="KW-1185">Reference proteome</keyword>
<keyword evidence="10" id="KW-0575">Peroxidase</keyword>
<dbReference type="GO" id="GO:0020037">
    <property type="term" value="F:heme binding"/>
    <property type="evidence" value="ECO:0007669"/>
    <property type="project" value="InterPro"/>
</dbReference>
<keyword evidence="3 7" id="KW-0479">Metal-binding</keyword>
<keyword evidence="4 8" id="KW-0732">Signal</keyword>
<evidence type="ECO:0000256" key="1">
    <source>
        <dbReference type="ARBA" id="ARBA00004196"/>
    </source>
</evidence>
<dbReference type="HOGENOM" id="CLU_034652_5_0_7"/>
<feature type="domain" description="Cytochrome c" evidence="9">
    <location>
        <begin position="285"/>
        <end position="445"/>
    </location>
</feature>
<reference evidence="11" key="1">
    <citation type="journal article" date="2013" name="ISME J.">
        <title>A small predatory core genome in the divergent marine Bacteriovorax marinus SJ and the terrestrial Bdellovibrio bacteriovorus.</title>
        <authorList>
            <person name="Crossman L.C."/>
            <person name="Chen H."/>
            <person name="Cerdeno-Tarraga A.M."/>
            <person name="Brooks K."/>
            <person name="Quail M.A."/>
            <person name="Pineiro S.A."/>
            <person name="Hobley L."/>
            <person name="Sockett R.E."/>
            <person name="Bentley S.D."/>
            <person name="Parkhill J."/>
            <person name="Williams H.N."/>
            <person name="Stine O.C."/>
        </authorList>
    </citation>
    <scope>NUCLEOTIDE SEQUENCE [LARGE SCALE GENOMIC DNA]</scope>
    <source>
        <strain evidence="11">ATCC BAA-682 / DSM 15412 / SJ</strain>
    </source>
</reference>
<evidence type="ECO:0000256" key="2">
    <source>
        <dbReference type="ARBA" id="ARBA00022617"/>
    </source>
</evidence>
<evidence type="ECO:0000256" key="5">
    <source>
        <dbReference type="ARBA" id="ARBA00023002"/>
    </source>
</evidence>
<keyword evidence="2 7" id="KW-0349">Heme</keyword>
<keyword evidence="5" id="KW-0560">Oxidoreductase</keyword>
<evidence type="ECO:0000259" key="9">
    <source>
        <dbReference type="PROSITE" id="PS51007"/>
    </source>
</evidence>
<evidence type="ECO:0000256" key="7">
    <source>
        <dbReference type="PROSITE-ProRule" id="PRU00433"/>
    </source>
</evidence>
<dbReference type="InterPro" id="IPR009056">
    <property type="entry name" value="Cyt_c-like_dom"/>
</dbReference>
<evidence type="ECO:0000256" key="4">
    <source>
        <dbReference type="ARBA" id="ARBA00022729"/>
    </source>
</evidence>
<dbReference type="InterPro" id="IPR036909">
    <property type="entry name" value="Cyt_c-like_dom_sf"/>
</dbReference>
<feature type="chain" id="PRO_5003154226" evidence="8">
    <location>
        <begin position="36"/>
        <end position="472"/>
    </location>
</feature>
<dbReference type="GO" id="GO:0009055">
    <property type="term" value="F:electron transfer activity"/>
    <property type="evidence" value="ECO:0007669"/>
    <property type="project" value="InterPro"/>
</dbReference>
<sequence>MYIYINHNHKATSDFKFMKIIFLIALLNLCNFAQANIDQELAKIIRDGNLLPLERPEVHSRELIKLGSRLFMEPLLSGNKNMTCMHCHHPRLGTSDALPFSIGEGGVGIGTNREQRGVGLIIRRNSPALFNLGYKDEVTVMFQDGRVEYFPKTKSYRTPEPALNGENPKAKEITKSLSGALSAQALFPILSPEEMLGRKDSSLSDNELVKLDSNLKVWQGVMKRLLTGKRQELYTGLFKSAYPNEKKYNIGHVGTALSAFMSGNFTFVDTPYDRYLKGDLNAMTLSQKKGLKVFAGRGQCINCHAGKHLSNFEFKTTGTPQIGVPGSNQIDDKGRFEVTGVKRDLYKFKTPTLRNVALTGPYMHSGVFKTLREVIDHYDNVKDTLYNFKMKDEIQIFYEDELIVDKDEKRNKFRFQLMSIGELRKGLNLTEIEKENLLDFLENALTDKRFQSKDFSFLEDIPDDIASQLLTQ</sequence>
<dbReference type="GO" id="GO:0030313">
    <property type="term" value="C:cell envelope"/>
    <property type="evidence" value="ECO:0007669"/>
    <property type="project" value="UniProtKB-SubCell"/>
</dbReference>
<evidence type="ECO:0000256" key="6">
    <source>
        <dbReference type="ARBA" id="ARBA00023004"/>
    </source>
</evidence>
<evidence type="ECO:0000256" key="3">
    <source>
        <dbReference type="ARBA" id="ARBA00022723"/>
    </source>
</evidence>
<dbReference type="eggNOG" id="COG1858">
    <property type="taxonomic scope" value="Bacteria"/>
</dbReference>
<dbReference type="GO" id="GO:0004130">
    <property type="term" value="F:cytochrome-c peroxidase activity"/>
    <property type="evidence" value="ECO:0007669"/>
    <property type="project" value="TreeGrafter"/>
</dbReference>
<dbReference type="PANTHER" id="PTHR30600:SF10">
    <property type="entry name" value="BLL6722 PROTEIN"/>
    <property type="match status" value="1"/>
</dbReference>
<dbReference type="PANTHER" id="PTHR30600">
    <property type="entry name" value="CYTOCHROME C PEROXIDASE-RELATED"/>
    <property type="match status" value="1"/>
</dbReference>
<evidence type="ECO:0000313" key="11">
    <source>
        <dbReference type="Proteomes" id="UP000008963"/>
    </source>
</evidence>
<dbReference type="Gene3D" id="1.10.760.10">
    <property type="entry name" value="Cytochrome c-like domain"/>
    <property type="match status" value="2"/>
</dbReference>
<accession>E1WYZ9</accession>
<dbReference type="InterPro" id="IPR004852">
    <property type="entry name" value="Di-haem_cyt_c_peroxidsae"/>
</dbReference>
<dbReference type="PROSITE" id="PS51007">
    <property type="entry name" value="CYTC"/>
    <property type="match status" value="1"/>
</dbReference>
<feature type="signal peptide" evidence="8">
    <location>
        <begin position="1"/>
        <end position="35"/>
    </location>
</feature>
<name>E1WYZ9_HALMS</name>
<comment type="subcellular location">
    <subcellularLocation>
        <location evidence="1">Cell envelope</location>
    </subcellularLocation>
</comment>
<protein>
    <submittedName>
        <fullName evidence="10">Cytochrome C peroxidase</fullName>
    </submittedName>
</protein>
<dbReference type="InterPro" id="IPR051395">
    <property type="entry name" value="Cytochrome_c_Peroxidase/MauG"/>
</dbReference>
<dbReference type="Pfam" id="PF03150">
    <property type="entry name" value="CCP_MauG"/>
    <property type="match status" value="1"/>
</dbReference>